<name>A0A939JYM5_9HYPH</name>
<evidence type="ECO:0000313" key="1">
    <source>
        <dbReference type="EMBL" id="MBO0664566.1"/>
    </source>
</evidence>
<reference evidence="1" key="1">
    <citation type="submission" date="2021-03" db="EMBL/GenBank/DDBJ databases">
        <title>Whole genome sequence of Jiella sp. CQZ9-1.</title>
        <authorList>
            <person name="Tuo L."/>
        </authorList>
    </citation>
    <scope>NUCLEOTIDE SEQUENCE</scope>
    <source>
        <strain evidence="1">CQZ9-1</strain>
    </source>
</reference>
<proteinExistence type="predicted"/>
<accession>A0A939JYM5</accession>
<protein>
    <submittedName>
        <fullName evidence="1">Uncharacterized protein</fullName>
    </submittedName>
</protein>
<organism evidence="1 2">
    <name type="scientific">Jiella flava</name>
    <dbReference type="NCBI Taxonomy" id="2816857"/>
    <lineage>
        <taxon>Bacteria</taxon>
        <taxon>Pseudomonadati</taxon>
        <taxon>Pseudomonadota</taxon>
        <taxon>Alphaproteobacteria</taxon>
        <taxon>Hyphomicrobiales</taxon>
        <taxon>Aurantimonadaceae</taxon>
        <taxon>Jiella</taxon>
    </lineage>
</organism>
<dbReference type="AlphaFoldDB" id="A0A939JYM5"/>
<evidence type="ECO:0000313" key="2">
    <source>
        <dbReference type="Proteomes" id="UP000664122"/>
    </source>
</evidence>
<dbReference type="Proteomes" id="UP000664122">
    <property type="component" value="Unassembled WGS sequence"/>
</dbReference>
<comment type="caution">
    <text evidence="1">The sequence shown here is derived from an EMBL/GenBank/DDBJ whole genome shotgun (WGS) entry which is preliminary data.</text>
</comment>
<dbReference type="EMBL" id="JAFMPP010000029">
    <property type="protein sequence ID" value="MBO0664566.1"/>
    <property type="molecule type" value="Genomic_DNA"/>
</dbReference>
<keyword evidence="2" id="KW-1185">Reference proteome</keyword>
<dbReference type="RefSeq" id="WP_207259481.1">
    <property type="nucleotide sequence ID" value="NZ_JAFMPP010000029.1"/>
</dbReference>
<sequence length="134" mass="15192">MSEPTDEDEYANNYCHFQNSLKILSHDAEAQCQAMDYFNVAWEIKDEAISNGYAVLSTVDTQLSEQQKDRINKLLENVADIPDSVVNVLNSREAHLRTMSDPCWIPIRALAKQLIAILSAETDRVDVVLNIKRP</sequence>
<gene>
    <name evidence="1" type="ORF">J1C48_18520</name>
</gene>